<comment type="caution">
    <text evidence="1">The sequence shown here is derived from an EMBL/GenBank/DDBJ whole genome shotgun (WGS) entry which is preliminary data.</text>
</comment>
<name>A0ACB8CZT1_DERSI</name>
<sequence>MEQLNDPLASPPSPTAAQQLETAGGPLGKAKSGRTAGQHSPLSPEHRLERGPRSPSAGASPARSRKRSSRHRSPSRSACGSPNQASPLPSPKFNEARTGQERTARPSLGRTRSRTATVGQSSGSPSSTEKMPHTLQPLPHHITTGASGHLMSAPTDRNAAPTAEDADHGGVLPTGTLGSPAAGTTAVAVVGHDQAAQGRDAANILPVLQTGFSTPTGPLSLGLVTGKESAAPVRSQSTGISPFQSDQPRSPSIKALASMVTNRNHTRPKTKLIGLLCCVLLAFVLAVAIIKIALSESPAVSKLCMTHACRAYSDRLLASINRSVDPCVHFTRFVCDGWQEHHNLDVWEKRFQRFTNRLDATLKSVDIPAAGQNDEQRAAAVYRSCDDVFQGKSDELAAVKAALARAGIVWPQPSRGADALFALLYSSLKLGWDAIADFRVAPRYGETADELVVSQGRSFVLLLEWFRQKRLTVVQRAYFEYIRNAFTGGSGTTVDAAVSYELMWEIAAPATEALVSFFGLSEVPPQPADWFANSPSANLTEARWIEALRRVDISLPDGLRISASNRRFLETLLRMWEYYGEDNFHLFVSWCTVQVAALYANRGLILNYYGQIPDRTSLYYRAFCVSRAVLFSQALIARYNGDVLKSSAAVVAKEIVLSVRLAFLHRLSNWPYYNENITLVANWSSLEPAFRNIEYDNQGRTYGGATDDMPDMTESFVANWQHSVRLNKTQEVMQLTHAIRNLWLYLWSWRDRDFQVMPYALSFPFFDPNLPTAINFGGFGSEVVTVLGMVLIGSYQAYSNATDYLFSCLMRRQSGTEEFLEASMKRVFGYRALVDAYRQAPPTTWDLGQLEQYSDMQLLFISSCFVLCTGRGRGHQYDCDMLAQHVPEFAEAFKCGQGTIARPKTKLIGLISCVLLVFVLAIAIVKIAFSPSPSASKLCTTHACRAYSDRLIASINRSVDPCVHFTRFVCDGWQEHHNLDVWEKRFQRFTNQLDTTLKSVDIPAAGQNDEQWVAAVYRSCDDVFQGKSDELAAVKAALARAGIVWPQPSRGADALFALLYSSLKLGWDAVADFRVAPRSGETVDELVVSQGRSFGLLREWYRPKKVDGRTKGLYF</sequence>
<proteinExistence type="predicted"/>
<gene>
    <name evidence="1" type="ORF">HPB49_021663</name>
</gene>
<evidence type="ECO:0000313" key="1">
    <source>
        <dbReference type="EMBL" id="KAH7954773.1"/>
    </source>
</evidence>
<dbReference type="Proteomes" id="UP000821865">
    <property type="component" value="Chromosome 4"/>
</dbReference>
<evidence type="ECO:0000313" key="2">
    <source>
        <dbReference type="Proteomes" id="UP000821865"/>
    </source>
</evidence>
<protein>
    <submittedName>
        <fullName evidence="1">Uncharacterized protein</fullName>
    </submittedName>
</protein>
<dbReference type="EMBL" id="CM023473">
    <property type="protein sequence ID" value="KAH7954773.1"/>
    <property type="molecule type" value="Genomic_DNA"/>
</dbReference>
<reference evidence="1" key="1">
    <citation type="submission" date="2020-05" db="EMBL/GenBank/DDBJ databases">
        <title>Large-scale comparative analyses of tick genomes elucidate their genetic diversity and vector capacities.</title>
        <authorList>
            <person name="Jia N."/>
            <person name="Wang J."/>
            <person name="Shi W."/>
            <person name="Du L."/>
            <person name="Sun Y."/>
            <person name="Zhan W."/>
            <person name="Jiang J."/>
            <person name="Wang Q."/>
            <person name="Zhang B."/>
            <person name="Ji P."/>
            <person name="Sakyi L.B."/>
            <person name="Cui X."/>
            <person name="Yuan T."/>
            <person name="Jiang B."/>
            <person name="Yang W."/>
            <person name="Lam T.T.-Y."/>
            <person name="Chang Q."/>
            <person name="Ding S."/>
            <person name="Wang X."/>
            <person name="Zhu J."/>
            <person name="Ruan X."/>
            <person name="Zhao L."/>
            <person name="Wei J."/>
            <person name="Que T."/>
            <person name="Du C."/>
            <person name="Cheng J."/>
            <person name="Dai P."/>
            <person name="Han X."/>
            <person name="Huang E."/>
            <person name="Gao Y."/>
            <person name="Liu J."/>
            <person name="Shao H."/>
            <person name="Ye R."/>
            <person name="Li L."/>
            <person name="Wei W."/>
            <person name="Wang X."/>
            <person name="Wang C."/>
            <person name="Yang T."/>
            <person name="Huo Q."/>
            <person name="Li W."/>
            <person name="Guo W."/>
            <person name="Chen H."/>
            <person name="Zhou L."/>
            <person name="Ni X."/>
            <person name="Tian J."/>
            <person name="Zhou Y."/>
            <person name="Sheng Y."/>
            <person name="Liu T."/>
            <person name="Pan Y."/>
            <person name="Xia L."/>
            <person name="Li J."/>
            <person name="Zhao F."/>
            <person name="Cao W."/>
        </authorList>
    </citation>
    <scope>NUCLEOTIDE SEQUENCE</scope>
    <source>
        <strain evidence="1">Dsil-2018</strain>
    </source>
</reference>
<accession>A0ACB8CZT1</accession>
<keyword evidence="2" id="KW-1185">Reference proteome</keyword>
<organism evidence="1 2">
    <name type="scientific">Dermacentor silvarum</name>
    <name type="common">Tick</name>
    <dbReference type="NCBI Taxonomy" id="543639"/>
    <lineage>
        <taxon>Eukaryota</taxon>
        <taxon>Metazoa</taxon>
        <taxon>Ecdysozoa</taxon>
        <taxon>Arthropoda</taxon>
        <taxon>Chelicerata</taxon>
        <taxon>Arachnida</taxon>
        <taxon>Acari</taxon>
        <taxon>Parasitiformes</taxon>
        <taxon>Ixodida</taxon>
        <taxon>Ixodoidea</taxon>
        <taxon>Ixodidae</taxon>
        <taxon>Rhipicephalinae</taxon>
        <taxon>Dermacentor</taxon>
    </lineage>
</organism>